<reference evidence="2" key="1">
    <citation type="submission" date="2017-05" db="EMBL/GenBank/DDBJ databases">
        <authorList>
            <person name="Rodrigo-Torres L."/>
            <person name="Arahal R. D."/>
            <person name="Lucena T."/>
        </authorList>
    </citation>
    <scope>NUCLEOTIDE SEQUENCE [LARGE SCALE GENOMIC DNA]</scope>
    <source>
        <strain evidence="2">CECT 8715</strain>
    </source>
</reference>
<protein>
    <submittedName>
        <fullName evidence="1">Uncharacterized protein</fullName>
    </submittedName>
</protein>
<evidence type="ECO:0000313" key="2">
    <source>
        <dbReference type="Proteomes" id="UP000202485"/>
    </source>
</evidence>
<keyword evidence="2" id="KW-1185">Reference proteome</keyword>
<dbReference type="EMBL" id="FXYG01000005">
    <property type="protein sequence ID" value="SMX49067.1"/>
    <property type="molecule type" value="Genomic_DNA"/>
</dbReference>
<name>A0A238L258_9RHOB</name>
<dbReference type="RefSeq" id="WP_170342739.1">
    <property type="nucleotide sequence ID" value="NZ_FXYG01000005.1"/>
</dbReference>
<sequence length="49" mass="5513">MFGLIRLPILLLIAFIVGVFFERNNQREACGEIGVWESGICVTTEMPND</sequence>
<gene>
    <name evidence="1" type="ORF">RUA8715_03637</name>
</gene>
<proteinExistence type="predicted"/>
<dbReference type="AlphaFoldDB" id="A0A238L258"/>
<dbReference type="Proteomes" id="UP000202485">
    <property type="component" value="Unassembled WGS sequence"/>
</dbReference>
<organism evidence="1 2">
    <name type="scientific">Ruegeria arenilitoris</name>
    <dbReference type="NCBI Taxonomy" id="1173585"/>
    <lineage>
        <taxon>Bacteria</taxon>
        <taxon>Pseudomonadati</taxon>
        <taxon>Pseudomonadota</taxon>
        <taxon>Alphaproteobacteria</taxon>
        <taxon>Rhodobacterales</taxon>
        <taxon>Roseobacteraceae</taxon>
        <taxon>Ruegeria</taxon>
    </lineage>
</organism>
<accession>A0A238L258</accession>
<evidence type="ECO:0000313" key="1">
    <source>
        <dbReference type="EMBL" id="SMX49067.1"/>
    </source>
</evidence>